<dbReference type="InterPro" id="IPR020846">
    <property type="entry name" value="MFS_dom"/>
</dbReference>
<accession>A0ABR0SJ81</accession>
<keyword evidence="2 5" id="KW-0812">Transmembrane</keyword>
<evidence type="ECO:0000256" key="4">
    <source>
        <dbReference type="ARBA" id="ARBA00023136"/>
    </source>
</evidence>
<feature type="transmembrane region" description="Helical" evidence="5">
    <location>
        <begin position="131"/>
        <end position="157"/>
    </location>
</feature>
<protein>
    <submittedName>
        <fullName evidence="7">MFS-type efflux pump MFS1</fullName>
    </submittedName>
</protein>
<dbReference type="PANTHER" id="PTHR23501">
    <property type="entry name" value="MAJOR FACILITATOR SUPERFAMILY"/>
    <property type="match status" value="1"/>
</dbReference>
<evidence type="ECO:0000256" key="3">
    <source>
        <dbReference type="ARBA" id="ARBA00022989"/>
    </source>
</evidence>
<dbReference type="CDD" id="cd17502">
    <property type="entry name" value="MFS_Azr1_MDR_like"/>
    <property type="match status" value="1"/>
</dbReference>
<feature type="transmembrane region" description="Helical" evidence="5">
    <location>
        <begin position="199"/>
        <end position="218"/>
    </location>
</feature>
<dbReference type="InterPro" id="IPR011701">
    <property type="entry name" value="MFS"/>
</dbReference>
<feature type="transmembrane region" description="Helical" evidence="5">
    <location>
        <begin position="328"/>
        <end position="347"/>
    </location>
</feature>
<organism evidence="7 8">
    <name type="scientific">Cladobotryum mycophilum</name>
    <dbReference type="NCBI Taxonomy" id="491253"/>
    <lineage>
        <taxon>Eukaryota</taxon>
        <taxon>Fungi</taxon>
        <taxon>Dikarya</taxon>
        <taxon>Ascomycota</taxon>
        <taxon>Pezizomycotina</taxon>
        <taxon>Sordariomycetes</taxon>
        <taxon>Hypocreomycetidae</taxon>
        <taxon>Hypocreales</taxon>
        <taxon>Hypocreaceae</taxon>
        <taxon>Cladobotryum</taxon>
    </lineage>
</organism>
<dbReference type="PROSITE" id="PS50850">
    <property type="entry name" value="MFS"/>
    <property type="match status" value="1"/>
</dbReference>
<evidence type="ECO:0000256" key="5">
    <source>
        <dbReference type="SAM" id="Phobius"/>
    </source>
</evidence>
<feature type="transmembrane region" description="Helical" evidence="5">
    <location>
        <begin position="526"/>
        <end position="547"/>
    </location>
</feature>
<feature type="transmembrane region" description="Helical" evidence="5">
    <location>
        <begin position="487"/>
        <end position="505"/>
    </location>
</feature>
<reference evidence="7 8" key="1">
    <citation type="submission" date="2024-01" db="EMBL/GenBank/DDBJ databases">
        <title>Complete genome of Cladobotryum mycophilum ATHUM6906.</title>
        <authorList>
            <person name="Christinaki A.C."/>
            <person name="Myridakis A.I."/>
            <person name="Kouvelis V.N."/>
        </authorList>
    </citation>
    <scope>NUCLEOTIDE SEQUENCE [LARGE SCALE GENOMIC DNA]</scope>
    <source>
        <strain evidence="7 8">ATHUM6906</strain>
    </source>
</reference>
<feature type="domain" description="Major facilitator superfamily (MFS) profile" evidence="6">
    <location>
        <begin position="134"/>
        <end position="621"/>
    </location>
</feature>
<feature type="transmembrane region" description="Helical" evidence="5">
    <location>
        <begin position="224"/>
        <end position="249"/>
    </location>
</feature>
<comment type="caution">
    <text evidence="7">The sequence shown here is derived from an EMBL/GenBank/DDBJ whole genome shotgun (WGS) entry which is preliminary data.</text>
</comment>
<feature type="transmembrane region" description="Helical" evidence="5">
    <location>
        <begin position="287"/>
        <end position="307"/>
    </location>
</feature>
<feature type="transmembrane region" description="Helical" evidence="5">
    <location>
        <begin position="396"/>
        <end position="417"/>
    </location>
</feature>
<feature type="transmembrane region" description="Helical" evidence="5">
    <location>
        <begin position="462"/>
        <end position="481"/>
    </location>
</feature>
<evidence type="ECO:0000256" key="1">
    <source>
        <dbReference type="ARBA" id="ARBA00004141"/>
    </source>
</evidence>
<comment type="subcellular location">
    <subcellularLocation>
        <location evidence="1">Membrane</location>
        <topology evidence="1">Multi-pass membrane protein</topology>
    </subcellularLocation>
</comment>
<gene>
    <name evidence="7" type="ORF">PT974_07810</name>
</gene>
<feature type="transmembrane region" description="Helical" evidence="5">
    <location>
        <begin position="599"/>
        <end position="616"/>
    </location>
</feature>
<keyword evidence="8" id="KW-1185">Reference proteome</keyword>
<dbReference type="Pfam" id="PF07690">
    <property type="entry name" value="MFS_1"/>
    <property type="match status" value="1"/>
</dbReference>
<keyword evidence="4 5" id="KW-0472">Membrane</keyword>
<feature type="transmembrane region" description="Helical" evidence="5">
    <location>
        <begin position="359"/>
        <end position="376"/>
    </location>
</feature>
<evidence type="ECO:0000313" key="7">
    <source>
        <dbReference type="EMBL" id="KAK5991776.1"/>
    </source>
</evidence>
<dbReference type="Gene3D" id="1.20.1250.20">
    <property type="entry name" value="MFS general substrate transporter like domains"/>
    <property type="match status" value="1"/>
</dbReference>
<dbReference type="SUPFAM" id="SSF103473">
    <property type="entry name" value="MFS general substrate transporter"/>
    <property type="match status" value="1"/>
</dbReference>
<feature type="transmembrane region" description="Helical" evidence="5">
    <location>
        <begin position="169"/>
        <end position="187"/>
    </location>
</feature>
<evidence type="ECO:0000256" key="2">
    <source>
        <dbReference type="ARBA" id="ARBA00022692"/>
    </source>
</evidence>
<proteinExistence type="predicted"/>
<dbReference type="PRINTS" id="PR01036">
    <property type="entry name" value="TCRTETB"/>
</dbReference>
<dbReference type="EMBL" id="JAVFKD010000013">
    <property type="protein sequence ID" value="KAK5991776.1"/>
    <property type="molecule type" value="Genomic_DNA"/>
</dbReference>
<evidence type="ECO:0000259" key="6">
    <source>
        <dbReference type="PROSITE" id="PS50850"/>
    </source>
</evidence>
<dbReference type="InterPro" id="IPR036259">
    <property type="entry name" value="MFS_trans_sf"/>
</dbReference>
<sequence length="631" mass="68138">MAAKHLSTASTTSSRRLTVKFPEEPLPNFLSYPPSDQYSGDLENFAMSHHITWLSDDDTPPASLVPSETGSVRSLEKATVRQSILGNAFGGGGVPYDDIRPRTAPFTESQENLQEPTDGIENPEYPTGMKFTLIIVALCFAVFVMALDNSIIATAIPRITDEFHSLNDVGWYGSAYMLTSSALQLLFGKFYTFWSMKWIFLSCVVIFEIGSLICGIAPNSITLIVGRAIAGVGAAGIFAGALTILAFSCPLEKRPLYTGVVSAMWGISSVAGPLLGGVFTDQVSWRWCFYINLPIGAISLTVIFFCFNEPERKIAPATWRQRFWQMDPFGTIVFMPAVICMLLALHWGGSEYAWDSGRIVALIMLSVFLIIIFLQIQHKMGDDATVPPRIFKKQTVWSSAIFEFFVGACFLEAVYFLPMWFQAVKGASAIMSGVMNLPMLLIVVICSVVSGALVTKWGYYTPFIYACAVLMPIGYGLLSTLTPHSSAGAWIGFQIIAGMGVGLGMQQPLIAVQAVLDLADVPTGTAMIIFFQALGGALFVSAGQTVFTNKLAAGVLKYAPGVDPVFVRATGATNLRHVFSGQELTNVILAFNSALSKCFYVAAATAAASAVGAAFVEWKSVKGKNIEAAMA</sequence>
<feature type="transmembrane region" description="Helical" evidence="5">
    <location>
        <begin position="256"/>
        <end position="275"/>
    </location>
</feature>
<evidence type="ECO:0000313" key="8">
    <source>
        <dbReference type="Proteomes" id="UP001338125"/>
    </source>
</evidence>
<dbReference type="Gene3D" id="1.20.1720.10">
    <property type="entry name" value="Multidrug resistance protein D"/>
    <property type="match status" value="1"/>
</dbReference>
<dbReference type="Proteomes" id="UP001338125">
    <property type="component" value="Unassembled WGS sequence"/>
</dbReference>
<feature type="transmembrane region" description="Helical" evidence="5">
    <location>
        <begin position="437"/>
        <end position="455"/>
    </location>
</feature>
<keyword evidence="3 5" id="KW-1133">Transmembrane helix</keyword>
<name>A0ABR0SJ81_9HYPO</name>
<dbReference type="PANTHER" id="PTHR23501:SF199">
    <property type="entry name" value="MFS EFFLUX TRANSPORTER INPD-RELATED"/>
    <property type="match status" value="1"/>
</dbReference>